<dbReference type="AlphaFoldDB" id="A0A9Q0IWZ5"/>
<evidence type="ECO:0000313" key="2">
    <source>
        <dbReference type="Proteomes" id="UP001141552"/>
    </source>
</evidence>
<organism evidence="1 2">
    <name type="scientific">Turnera subulata</name>
    <dbReference type="NCBI Taxonomy" id="218843"/>
    <lineage>
        <taxon>Eukaryota</taxon>
        <taxon>Viridiplantae</taxon>
        <taxon>Streptophyta</taxon>
        <taxon>Embryophyta</taxon>
        <taxon>Tracheophyta</taxon>
        <taxon>Spermatophyta</taxon>
        <taxon>Magnoliopsida</taxon>
        <taxon>eudicotyledons</taxon>
        <taxon>Gunneridae</taxon>
        <taxon>Pentapetalae</taxon>
        <taxon>rosids</taxon>
        <taxon>fabids</taxon>
        <taxon>Malpighiales</taxon>
        <taxon>Passifloraceae</taxon>
        <taxon>Turnera</taxon>
    </lineage>
</organism>
<dbReference type="Proteomes" id="UP001141552">
    <property type="component" value="Unassembled WGS sequence"/>
</dbReference>
<reference evidence="1" key="1">
    <citation type="submission" date="2022-02" db="EMBL/GenBank/DDBJ databases">
        <authorList>
            <person name="Henning P.M."/>
            <person name="McCubbin A.G."/>
            <person name="Shore J.S."/>
        </authorList>
    </citation>
    <scope>NUCLEOTIDE SEQUENCE</scope>
    <source>
        <strain evidence="1">F60SS</strain>
        <tissue evidence="1">Leaves</tissue>
    </source>
</reference>
<accession>A0A9Q0IWZ5</accession>
<dbReference type="EMBL" id="JAKUCV010007686">
    <property type="protein sequence ID" value="KAJ4822376.1"/>
    <property type="molecule type" value="Genomic_DNA"/>
</dbReference>
<comment type="caution">
    <text evidence="1">The sequence shown here is derived from an EMBL/GenBank/DDBJ whole genome shotgun (WGS) entry which is preliminary data.</text>
</comment>
<keyword evidence="2" id="KW-1185">Reference proteome</keyword>
<reference evidence="1" key="2">
    <citation type="journal article" date="2023" name="Plants (Basel)">
        <title>Annotation of the Turnera subulata (Passifloraceae) Draft Genome Reveals the S-Locus Evolved after the Divergence of Turneroideae from Passifloroideae in a Stepwise Manner.</title>
        <authorList>
            <person name="Henning P.M."/>
            <person name="Roalson E.H."/>
            <person name="Mir W."/>
            <person name="McCubbin A.G."/>
            <person name="Shore J.S."/>
        </authorList>
    </citation>
    <scope>NUCLEOTIDE SEQUENCE</scope>
    <source>
        <strain evidence="1">F60SS</strain>
    </source>
</reference>
<sequence length="72" mass="8444">MLRGILLSFIQPVGRRVYIDAIKSVISWKLLSLKHLSRCGSFSRYLEPLRSILFRFGRSCHTAQIHRRNKTD</sequence>
<evidence type="ECO:0000313" key="1">
    <source>
        <dbReference type="EMBL" id="KAJ4822376.1"/>
    </source>
</evidence>
<proteinExistence type="predicted"/>
<name>A0A9Q0IWZ5_9ROSI</name>
<protein>
    <submittedName>
        <fullName evidence="1">Uncharacterized protein</fullName>
    </submittedName>
</protein>
<gene>
    <name evidence="1" type="ORF">Tsubulata_019484</name>
</gene>